<dbReference type="eggNOG" id="ENOG5032TVI">
    <property type="taxonomic scope" value="Bacteria"/>
</dbReference>
<accession>E5AL19</accession>
<dbReference type="Proteomes" id="UP000007437">
    <property type="component" value="Chromosome"/>
</dbReference>
<sequence>MEKTMTDRQTALIRGTFDEWPDVLRAWFDGTHLHDKASFAASLIAVDPLRWPCTSLLSVGEIVVPDSHGVRFALWPQSRTARALTAGGNALLEFVFEHAWYQVRLGVSTPRRQDATTLTVFDAVLEAAQWQRVDYAQLVTGVTFELLEPARAAVLARWDAQIRSMLAHD</sequence>
<evidence type="ECO:0000313" key="2">
    <source>
        <dbReference type="Proteomes" id="UP000007437"/>
    </source>
</evidence>
<dbReference type="HOGENOM" id="CLU_134270_0_0_4"/>
<gene>
    <name evidence="1" type="ordered locus">RBRH_01993</name>
</gene>
<dbReference type="EC" id="4.1.1.-" evidence="1"/>
<dbReference type="GO" id="GO:0016829">
    <property type="term" value="F:lyase activity"/>
    <property type="evidence" value="ECO:0007669"/>
    <property type="project" value="UniProtKB-KW"/>
</dbReference>
<reference evidence="1 2" key="1">
    <citation type="journal article" date="2011" name="J. Bacteriol.">
        <title>Complete genome sequence of Burkholderia rhizoxinica, an endosymbiont of Rhizopus microsporus.</title>
        <authorList>
            <person name="Lackner G."/>
            <person name="Moebius N."/>
            <person name="Partida-Martinez L."/>
            <person name="Hertweck C."/>
        </authorList>
    </citation>
    <scope>NUCLEOTIDE SEQUENCE [LARGE SCALE GENOMIC DNA]</scope>
    <source>
        <strain evidence="2">DSM 19002 / CIP 109453 / HKI 454</strain>
    </source>
</reference>
<name>E5AL19_MYCRK</name>
<dbReference type="EMBL" id="FR687359">
    <property type="protein sequence ID" value="CBW75976.1"/>
    <property type="molecule type" value="Genomic_DNA"/>
</dbReference>
<organism evidence="1 2">
    <name type="scientific">Mycetohabitans rhizoxinica (strain DSM 19002 / CIP 109453 / HKI 454)</name>
    <name type="common">Paraburkholderia rhizoxinica</name>
    <dbReference type="NCBI Taxonomy" id="882378"/>
    <lineage>
        <taxon>Bacteria</taxon>
        <taxon>Pseudomonadati</taxon>
        <taxon>Pseudomonadota</taxon>
        <taxon>Betaproteobacteria</taxon>
        <taxon>Burkholderiales</taxon>
        <taxon>Burkholderiaceae</taxon>
        <taxon>Mycetohabitans</taxon>
    </lineage>
</organism>
<evidence type="ECO:0000313" key="1">
    <source>
        <dbReference type="EMBL" id="CBW75976.1"/>
    </source>
</evidence>
<dbReference type="STRING" id="882378.RBRH_01993"/>
<dbReference type="KEGG" id="brh:RBRH_01993"/>
<dbReference type="AlphaFoldDB" id="E5AL19"/>
<proteinExistence type="predicted"/>
<protein>
    <submittedName>
        <fullName evidence="1">Vanillate decarboxylase VdcD protein</fullName>
        <ecNumber evidence="1">4.1.1.-</ecNumber>
    </submittedName>
</protein>
<keyword evidence="1" id="KW-0456">Lyase</keyword>